<name>A0A2S2R9W9_9HEMI</name>
<evidence type="ECO:0000313" key="10">
    <source>
        <dbReference type="RefSeq" id="XP_025421382.1"/>
    </source>
</evidence>
<dbReference type="PANTHER" id="PTHR48153:SF2">
    <property type="entry name" value="UFM1-SPECIFIC PROTEASE 2"/>
    <property type="match status" value="1"/>
</dbReference>
<feature type="domain" description="UFSP2 second" evidence="7">
    <location>
        <begin position="174"/>
        <end position="342"/>
    </location>
</feature>
<dbReference type="Proteomes" id="UP000694846">
    <property type="component" value="Unplaced"/>
</dbReference>
<evidence type="ECO:0000256" key="3">
    <source>
        <dbReference type="ARBA" id="ARBA00022786"/>
    </source>
</evidence>
<keyword evidence="9" id="KW-1185">Reference proteome</keyword>
<keyword evidence="4" id="KW-0378">Hydrolase</keyword>
<evidence type="ECO:0000259" key="6">
    <source>
        <dbReference type="Pfam" id="PF07910"/>
    </source>
</evidence>
<dbReference type="OrthoDB" id="417506at2759"/>
<dbReference type="Gene3D" id="3.90.70.130">
    <property type="match status" value="1"/>
</dbReference>
<comment type="similarity">
    <text evidence="1">Belongs to the peptidase C78 family.</text>
</comment>
<dbReference type="PANTHER" id="PTHR48153">
    <property type="entry name" value="UFM1-SPECIFIC PROTEASE 2"/>
    <property type="match status" value="1"/>
</dbReference>
<dbReference type="Pfam" id="PF20908">
    <property type="entry name" value="UfSP2_N"/>
    <property type="match status" value="1"/>
</dbReference>
<evidence type="ECO:0000313" key="9">
    <source>
        <dbReference type="Proteomes" id="UP000694846"/>
    </source>
</evidence>
<feature type="domain" description="UFSP1/2/DUB catalytic" evidence="6">
    <location>
        <begin position="368"/>
        <end position="551"/>
    </location>
</feature>
<keyword evidence="2 8" id="KW-0645">Protease</keyword>
<dbReference type="Pfam" id="PF07910">
    <property type="entry name" value="Peptidase_C78"/>
    <property type="match status" value="1"/>
</dbReference>
<accession>A0A2S2R9W9</accession>
<evidence type="ECO:0000313" key="8">
    <source>
        <dbReference type="EMBL" id="MBY86744.1"/>
    </source>
</evidence>
<dbReference type="GO" id="GO:0006508">
    <property type="term" value="P:proteolysis"/>
    <property type="evidence" value="ECO:0007669"/>
    <property type="project" value="UniProtKB-KW"/>
</dbReference>
<gene>
    <name evidence="10" type="primary">LOC112691364</name>
    <name evidence="8" type="ORF">g.93036</name>
</gene>
<evidence type="ECO:0000256" key="5">
    <source>
        <dbReference type="ARBA" id="ARBA00022807"/>
    </source>
</evidence>
<dbReference type="InterPro" id="IPR012462">
    <property type="entry name" value="UFSP1/2_DUB_cat"/>
</dbReference>
<evidence type="ECO:0000256" key="1">
    <source>
        <dbReference type="ARBA" id="ARBA00008552"/>
    </source>
</evidence>
<dbReference type="AlphaFoldDB" id="A0A2S2R9W9"/>
<dbReference type="GeneID" id="112691364"/>
<dbReference type="GO" id="GO:0071567">
    <property type="term" value="F:deUFMylase activity"/>
    <property type="evidence" value="ECO:0007669"/>
    <property type="project" value="TreeGrafter"/>
</dbReference>
<reference evidence="8" key="1">
    <citation type="submission" date="2018-04" db="EMBL/GenBank/DDBJ databases">
        <title>Transcriptome assembly of Sipha flava.</title>
        <authorList>
            <person name="Scully E.D."/>
            <person name="Geib S.M."/>
            <person name="Palmer N.A."/>
            <person name="Koch K."/>
            <person name="Bradshaw J."/>
            <person name="Heng-Moss T."/>
            <person name="Sarath G."/>
        </authorList>
    </citation>
    <scope>NUCLEOTIDE SEQUENCE</scope>
</reference>
<evidence type="ECO:0000259" key="7">
    <source>
        <dbReference type="Pfam" id="PF20908"/>
    </source>
</evidence>
<reference evidence="10" key="2">
    <citation type="submission" date="2025-04" db="UniProtKB">
        <authorList>
            <consortium name="RefSeq"/>
        </authorList>
    </citation>
    <scope>IDENTIFICATION</scope>
    <source>
        <tissue evidence="10">Whole body</tissue>
    </source>
</reference>
<organism evidence="8">
    <name type="scientific">Sipha flava</name>
    <name type="common">yellow sugarcane aphid</name>
    <dbReference type="NCBI Taxonomy" id="143950"/>
    <lineage>
        <taxon>Eukaryota</taxon>
        <taxon>Metazoa</taxon>
        <taxon>Ecdysozoa</taxon>
        <taxon>Arthropoda</taxon>
        <taxon>Hexapoda</taxon>
        <taxon>Insecta</taxon>
        <taxon>Pterygota</taxon>
        <taxon>Neoptera</taxon>
        <taxon>Paraneoptera</taxon>
        <taxon>Hemiptera</taxon>
        <taxon>Sternorrhyncha</taxon>
        <taxon>Aphidomorpha</taxon>
        <taxon>Aphidoidea</taxon>
        <taxon>Aphididae</taxon>
        <taxon>Sipha</taxon>
    </lineage>
</organism>
<dbReference type="RefSeq" id="XP_025421382.1">
    <property type="nucleotide sequence ID" value="XM_025565597.1"/>
</dbReference>
<sequence>MDAVRREVVICQEVLQALQKNGASKIDEFTLLGVNVIVGKLFTTYILGFVNSSFNIEDNCPHNLTPCGMAGKIEQIKNVQEHLLDDQLKKKEILYLNIFDSKVQVWKLEKFDDAIEFENLELIVETKEGLNKHLLYFRTCMKLELDRQINDCDSSYIEALLEKKIGSKPLFYVKDCKQYLSKLENNKTIDELKVKTNKLDCEVLNVSVYQNLSRAQSENSDISDFPIIHQTNEPFDEELVCCQLDSLCLIPKKSTYSYAYNLLYGSILKNVKLIQSFLVSNPTDLPVVHHFLPDTLCHFLTIVCSHNQIDSYSNLRKKLHNAFYLSMDRPLFRISNAYQFDSKPVINDDGLLTNVHEGLPSSGIKDGQISIVKGTYTFYHYGHGGFNDHQWGCAYRSLQTLYSWFKWQGWTNKSVPSICDIQQILVDLGDKNKDFVGSNDWIGSMEVSFVLDADLGVTCRIMSLRQGDTLNSVCLELAEHFDRHGTPVMIGGGVLAHTLLGVDINEDKGLVKFLVLDPHYTGSDNIKSIHGKGVYWKEASFWKKDTFYNLCLPLKLSGI</sequence>
<keyword evidence="3" id="KW-0833">Ubl conjugation pathway</keyword>
<evidence type="ECO:0000256" key="4">
    <source>
        <dbReference type="ARBA" id="ARBA00022801"/>
    </source>
</evidence>
<evidence type="ECO:0000256" key="2">
    <source>
        <dbReference type="ARBA" id="ARBA00022670"/>
    </source>
</evidence>
<dbReference type="InterPro" id="IPR049387">
    <property type="entry name" value="UFSP2-like_2nd"/>
</dbReference>
<protein>
    <submittedName>
        <fullName evidence="8">Putative Ufm1-specific protease</fullName>
    </submittedName>
    <submittedName>
        <fullName evidence="10">Ufm1-specific protease 2-like</fullName>
    </submittedName>
</protein>
<proteinExistence type="inferred from homology"/>
<keyword evidence="5" id="KW-0788">Thiol protease</keyword>
<dbReference type="EMBL" id="GGMS01017541">
    <property type="protein sequence ID" value="MBY86744.1"/>
    <property type="molecule type" value="Transcribed_RNA"/>
</dbReference>